<gene>
    <name evidence="1" type="ORF">SDC9_181509</name>
</gene>
<evidence type="ECO:0000313" key="1">
    <source>
        <dbReference type="EMBL" id="MPN34017.1"/>
    </source>
</evidence>
<protein>
    <submittedName>
        <fullName evidence="1">Uncharacterized protein</fullName>
    </submittedName>
</protein>
<accession>A0A645H4S7</accession>
<organism evidence="1">
    <name type="scientific">bioreactor metagenome</name>
    <dbReference type="NCBI Taxonomy" id="1076179"/>
    <lineage>
        <taxon>unclassified sequences</taxon>
        <taxon>metagenomes</taxon>
        <taxon>ecological metagenomes</taxon>
    </lineage>
</organism>
<sequence>MLMTACRLFCCPRGLLVGGTTVRTGSLELGFVLCRGNGGQTLARTPVGIRIQVIAHFTDPASPLVTVEVTVAVVRERGIGAVLEPDQGGIGAFGRAQRIPATDACAQARGTRAREHSHDIDLVRSLAEDGTTAFGRHQFFGPARTIQVIGVVESLDHLHRTEIARAD</sequence>
<name>A0A645H4S7_9ZZZZ</name>
<comment type="caution">
    <text evidence="1">The sequence shown here is derived from an EMBL/GenBank/DDBJ whole genome shotgun (WGS) entry which is preliminary data.</text>
</comment>
<dbReference type="AlphaFoldDB" id="A0A645H4S7"/>
<proteinExistence type="predicted"/>
<reference evidence="1" key="1">
    <citation type="submission" date="2019-08" db="EMBL/GenBank/DDBJ databases">
        <authorList>
            <person name="Kucharzyk K."/>
            <person name="Murdoch R.W."/>
            <person name="Higgins S."/>
            <person name="Loffler F."/>
        </authorList>
    </citation>
    <scope>NUCLEOTIDE SEQUENCE</scope>
</reference>
<dbReference type="EMBL" id="VSSQ01086840">
    <property type="protein sequence ID" value="MPN34017.1"/>
    <property type="molecule type" value="Genomic_DNA"/>
</dbReference>